<dbReference type="InterPro" id="IPR028082">
    <property type="entry name" value="Peripla_BP_I"/>
</dbReference>
<name>A0A1V4HIS6_9BACL</name>
<organism evidence="5 6">
    <name type="scientific">Paenibacillus ferrarius</name>
    <dbReference type="NCBI Taxonomy" id="1469647"/>
    <lineage>
        <taxon>Bacteria</taxon>
        <taxon>Bacillati</taxon>
        <taxon>Bacillota</taxon>
        <taxon>Bacilli</taxon>
        <taxon>Bacillales</taxon>
        <taxon>Paenibacillaceae</taxon>
        <taxon>Paenibacillus</taxon>
    </lineage>
</organism>
<protein>
    <recommendedName>
        <fullName evidence="4">HTH lacI-type domain-containing protein</fullName>
    </recommendedName>
</protein>
<dbReference type="InterPro" id="IPR000843">
    <property type="entry name" value="HTH_LacI"/>
</dbReference>
<proteinExistence type="predicted"/>
<sequence>MRKRITLHDLAGQLGLTIQTVSKALRGLPGMSEQTRSEVFRLARELGYMTKDQKQTLQLDHISPYPIVQRRFVLVQNKLSLNFNQLLLQGLHERFMEFGHTVQPLLIPPQLKPSQFEAWAEKEGLLYSEGVFIAPRMSHDSLEQKLLELPLPRILLNFPPPESSVDSVIWDVYEAVYQAVRRLVRMGHKQIMYVGDTKDQRGFVIRWQAFCEAMKEAGLPVDSEAHVTQRDGTDQWLEDLQAQYRKHQPTAVISGIDEEATPVYHTLRRLGAAIPQQCSFAALLNEQSGTLPLCSRPQLPIRETGYRAADRMLWRIANPHLPYEHVRLQGAFFTGSTIQKLSEKAFPGILS</sequence>
<dbReference type="SUPFAM" id="SSF47413">
    <property type="entry name" value="lambda repressor-like DNA-binding domains"/>
    <property type="match status" value="1"/>
</dbReference>
<gene>
    <name evidence="5" type="ORF">BC351_27035</name>
</gene>
<dbReference type="PROSITE" id="PS50932">
    <property type="entry name" value="HTH_LACI_2"/>
    <property type="match status" value="1"/>
</dbReference>
<dbReference type="PANTHER" id="PTHR30146:SF109">
    <property type="entry name" value="HTH-TYPE TRANSCRIPTIONAL REGULATOR GALS"/>
    <property type="match status" value="1"/>
</dbReference>
<evidence type="ECO:0000313" key="6">
    <source>
        <dbReference type="Proteomes" id="UP000190626"/>
    </source>
</evidence>
<dbReference type="Gene3D" id="3.40.50.2300">
    <property type="match status" value="2"/>
</dbReference>
<keyword evidence="2" id="KW-0238">DNA-binding</keyword>
<evidence type="ECO:0000256" key="2">
    <source>
        <dbReference type="ARBA" id="ARBA00023125"/>
    </source>
</evidence>
<dbReference type="Pfam" id="PF13377">
    <property type="entry name" value="Peripla_BP_3"/>
    <property type="match status" value="1"/>
</dbReference>
<accession>A0A1V4HIS6</accession>
<dbReference type="AlphaFoldDB" id="A0A1V4HIS6"/>
<reference evidence="6" key="1">
    <citation type="submission" date="2016-07" db="EMBL/GenBank/DDBJ databases">
        <authorList>
            <person name="Florea S."/>
            <person name="Webb J.S."/>
            <person name="Jaromczyk J."/>
            <person name="Schardl C.L."/>
        </authorList>
    </citation>
    <scope>NUCLEOTIDE SEQUENCE [LARGE SCALE GENOMIC DNA]</scope>
    <source>
        <strain evidence="6">CY1</strain>
    </source>
</reference>
<dbReference type="SUPFAM" id="SSF53822">
    <property type="entry name" value="Periplasmic binding protein-like I"/>
    <property type="match status" value="1"/>
</dbReference>
<keyword evidence="3" id="KW-0804">Transcription</keyword>
<evidence type="ECO:0000313" key="5">
    <source>
        <dbReference type="EMBL" id="OPH56603.1"/>
    </source>
</evidence>
<dbReference type="EMBL" id="MBTG01000015">
    <property type="protein sequence ID" value="OPH56603.1"/>
    <property type="molecule type" value="Genomic_DNA"/>
</dbReference>
<dbReference type="Pfam" id="PF00356">
    <property type="entry name" value="LacI"/>
    <property type="match status" value="1"/>
</dbReference>
<comment type="caution">
    <text evidence="5">The sequence shown here is derived from an EMBL/GenBank/DDBJ whole genome shotgun (WGS) entry which is preliminary data.</text>
</comment>
<dbReference type="STRING" id="1469647.BC351_27035"/>
<dbReference type="PANTHER" id="PTHR30146">
    <property type="entry name" value="LACI-RELATED TRANSCRIPTIONAL REPRESSOR"/>
    <property type="match status" value="1"/>
</dbReference>
<dbReference type="SMART" id="SM00354">
    <property type="entry name" value="HTH_LACI"/>
    <property type="match status" value="1"/>
</dbReference>
<dbReference type="InterPro" id="IPR010982">
    <property type="entry name" value="Lambda_DNA-bd_dom_sf"/>
</dbReference>
<evidence type="ECO:0000256" key="1">
    <source>
        <dbReference type="ARBA" id="ARBA00023015"/>
    </source>
</evidence>
<dbReference type="GO" id="GO:0003700">
    <property type="term" value="F:DNA-binding transcription factor activity"/>
    <property type="evidence" value="ECO:0007669"/>
    <property type="project" value="TreeGrafter"/>
</dbReference>
<dbReference type="RefSeq" id="WP_079414066.1">
    <property type="nucleotide sequence ID" value="NZ_MBTG01000015.1"/>
</dbReference>
<dbReference type="CDD" id="cd01392">
    <property type="entry name" value="HTH_LacI"/>
    <property type="match status" value="1"/>
</dbReference>
<dbReference type="Proteomes" id="UP000190626">
    <property type="component" value="Unassembled WGS sequence"/>
</dbReference>
<keyword evidence="6" id="KW-1185">Reference proteome</keyword>
<dbReference type="GO" id="GO:0000976">
    <property type="term" value="F:transcription cis-regulatory region binding"/>
    <property type="evidence" value="ECO:0007669"/>
    <property type="project" value="TreeGrafter"/>
</dbReference>
<keyword evidence="1" id="KW-0805">Transcription regulation</keyword>
<evidence type="ECO:0000256" key="3">
    <source>
        <dbReference type="ARBA" id="ARBA00023163"/>
    </source>
</evidence>
<dbReference type="Gene3D" id="1.10.260.40">
    <property type="entry name" value="lambda repressor-like DNA-binding domains"/>
    <property type="match status" value="1"/>
</dbReference>
<feature type="domain" description="HTH lacI-type" evidence="4">
    <location>
        <begin position="5"/>
        <end position="59"/>
    </location>
</feature>
<dbReference type="OrthoDB" id="2526930at2"/>
<dbReference type="InterPro" id="IPR046335">
    <property type="entry name" value="LacI/GalR-like_sensor"/>
</dbReference>
<evidence type="ECO:0000259" key="4">
    <source>
        <dbReference type="PROSITE" id="PS50932"/>
    </source>
</evidence>